<reference evidence="1 2" key="1">
    <citation type="submission" date="2020-03" db="EMBL/GenBank/DDBJ databases">
        <title>Genome mining reveals the biosynthetic pathways of PHA and ectoines of the halophilic strain Salinivibrio costicola M318 isolated from fermented shrimp paste.</title>
        <authorList>
            <person name="Doan T.V."/>
            <person name="Tran L.T."/>
            <person name="Trieu T.A."/>
            <person name="Nguyen Q.V."/>
            <person name="Quach T.N."/>
            <person name="Phi T.Q."/>
            <person name="Kumar S."/>
        </authorList>
    </citation>
    <scope>NUCLEOTIDE SEQUENCE [LARGE SCALE GENOMIC DNA]</scope>
    <source>
        <strain evidence="1 2">M318</strain>
    </source>
</reference>
<dbReference type="EMBL" id="CP050267">
    <property type="protein sequence ID" value="QIR07900.1"/>
    <property type="molecule type" value="Genomic_DNA"/>
</dbReference>
<name>A0ABX6K8P5_SALCS</name>
<accession>A0ABX6K8P5</accession>
<gene>
    <name evidence="1" type="ORF">HBA18_16075</name>
</gene>
<proteinExistence type="predicted"/>
<dbReference type="RefSeq" id="WP_136588414.1">
    <property type="nucleotide sequence ID" value="NZ_CP050267.1"/>
</dbReference>
<evidence type="ECO:0000313" key="2">
    <source>
        <dbReference type="Proteomes" id="UP000501408"/>
    </source>
</evidence>
<dbReference type="Proteomes" id="UP000501408">
    <property type="component" value="Chromosome 2"/>
</dbReference>
<organism evidence="1 2">
    <name type="scientific">Salinivibrio costicola</name>
    <name type="common">Vibrio costicola</name>
    <dbReference type="NCBI Taxonomy" id="51367"/>
    <lineage>
        <taxon>Bacteria</taxon>
        <taxon>Pseudomonadati</taxon>
        <taxon>Pseudomonadota</taxon>
        <taxon>Gammaproteobacteria</taxon>
        <taxon>Vibrionales</taxon>
        <taxon>Vibrionaceae</taxon>
        <taxon>Salinivibrio</taxon>
    </lineage>
</organism>
<protein>
    <submittedName>
        <fullName evidence="1">Uncharacterized protein</fullName>
    </submittedName>
</protein>
<evidence type="ECO:0000313" key="1">
    <source>
        <dbReference type="EMBL" id="QIR07900.1"/>
    </source>
</evidence>
<keyword evidence="2" id="KW-1185">Reference proteome</keyword>
<sequence>MKTYNDKKRIKRHFPMDFYGDGEGWRFAVRAETPQQVLAAKCWVALLSARRREFRIVDLAIECFTYVGSVDEGAGHIGADYGTRVSVKRQGQVITVDALTQRYGAIMTVKSRTLSSMCTQPVSGVALS</sequence>